<dbReference type="RefSeq" id="WP_043137126.1">
    <property type="nucleotide sequence ID" value="NZ_AP022337.1"/>
</dbReference>
<dbReference type="CDD" id="cd17040">
    <property type="entry name" value="Ubl_MoaD_like"/>
    <property type="match status" value="1"/>
</dbReference>
<dbReference type="EMBL" id="JSUQ01000002">
    <property type="protein sequence ID" value="KHQ54753.1"/>
    <property type="molecule type" value="Genomic_DNA"/>
</dbReference>
<comment type="caution">
    <text evidence="1">The sequence shown here is derived from an EMBL/GenBank/DDBJ whole genome shotgun (WGS) entry which is preliminary data.</text>
</comment>
<protein>
    <submittedName>
        <fullName evidence="1">Uncharacterized protein</fullName>
    </submittedName>
</protein>
<dbReference type="STRING" id="561184.SAMN05216376_107162"/>
<sequence>MVAINLWSSLTRFTEGARVVEVEAETVGGALDGLVAAHPGLGPIIEAGVSVVVDGEIAPNRHTKVPQGAEVVLMQRLKGG</sequence>
<accession>A0A225PXL5</accession>
<name>A0A0B3S6X8_9RHOB</name>
<dbReference type="Pfam" id="PF02597">
    <property type="entry name" value="ThiS"/>
    <property type="match status" value="1"/>
</dbReference>
<proteinExistence type="predicted"/>
<dbReference type="InterPro" id="IPR012675">
    <property type="entry name" value="Beta-grasp_dom_sf"/>
</dbReference>
<evidence type="ECO:0000313" key="1">
    <source>
        <dbReference type="EMBL" id="KHQ54753.1"/>
    </source>
</evidence>
<gene>
    <name evidence="1" type="ORF">OA50_00587</name>
</gene>
<dbReference type="Proteomes" id="UP000030960">
    <property type="component" value="Unassembled WGS sequence"/>
</dbReference>
<dbReference type="InterPro" id="IPR003749">
    <property type="entry name" value="ThiS/MoaD-like"/>
</dbReference>
<dbReference type="Gene3D" id="3.10.20.30">
    <property type="match status" value="1"/>
</dbReference>
<reference evidence="1 2" key="1">
    <citation type="submission" date="2014-10" db="EMBL/GenBank/DDBJ databases">
        <title>Genome sequence of Ponticoccus sp. strain UMTAT08 isolated from clonal culture of toxic dinoflagellate Alexandrium tamiyavanichii.</title>
        <authorList>
            <person name="Gan H.Y."/>
            <person name="Muhd D.-D."/>
            <person name="Mohd Noor M.E."/>
            <person name="Yeong Y.S."/>
            <person name="Usup G."/>
        </authorList>
    </citation>
    <scope>NUCLEOTIDE SEQUENCE [LARGE SCALE GENOMIC DNA]</scope>
    <source>
        <strain evidence="1 2">UMTAT08</strain>
    </source>
</reference>
<dbReference type="AlphaFoldDB" id="A0A0B3S6X8"/>
<dbReference type="GeneID" id="66500665"/>
<evidence type="ECO:0000313" key="2">
    <source>
        <dbReference type="Proteomes" id="UP000030960"/>
    </source>
</evidence>
<keyword evidence="2" id="KW-1185">Reference proteome</keyword>
<accession>A0A0B3S6X8</accession>
<dbReference type="InterPro" id="IPR016155">
    <property type="entry name" value="Mopterin_synth/thiamin_S_b"/>
</dbReference>
<organism evidence="1 2">
    <name type="scientific">Mameliella alba</name>
    <dbReference type="NCBI Taxonomy" id="561184"/>
    <lineage>
        <taxon>Bacteria</taxon>
        <taxon>Pseudomonadati</taxon>
        <taxon>Pseudomonadota</taxon>
        <taxon>Alphaproteobacteria</taxon>
        <taxon>Rhodobacterales</taxon>
        <taxon>Roseobacteraceae</taxon>
        <taxon>Mameliella</taxon>
    </lineage>
</organism>
<dbReference type="OrthoDB" id="8087696at2"/>
<dbReference type="SUPFAM" id="SSF54285">
    <property type="entry name" value="MoaD/ThiS"/>
    <property type="match status" value="1"/>
</dbReference>